<accession>A0ABT6JAP8</accession>
<feature type="transmembrane region" description="Helical" evidence="1">
    <location>
        <begin position="90"/>
        <end position="108"/>
    </location>
</feature>
<proteinExistence type="predicted"/>
<evidence type="ECO:0000259" key="3">
    <source>
        <dbReference type="Pfam" id="PF16220"/>
    </source>
</evidence>
<feature type="domain" description="FecR protein" evidence="2">
    <location>
        <begin position="116"/>
        <end position="207"/>
    </location>
</feature>
<gene>
    <name evidence="4" type="ORF">QFW77_13055</name>
</gene>
<dbReference type="RefSeq" id="WP_280575207.1">
    <property type="nucleotide sequence ID" value="NZ_JARXRM010000038.1"/>
</dbReference>
<keyword evidence="1" id="KW-0812">Transmembrane</keyword>
<keyword evidence="1" id="KW-1133">Transmembrane helix</keyword>
<dbReference type="Gene3D" id="2.60.120.1440">
    <property type="match status" value="1"/>
</dbReference>
<keyword evidence="1" id="KW-0472">Membrane</keyword>
<name>A0ABT6JAP8_9GAMM</name>
<dbReference type="PANTHER" id="PTHR30273:SF2">
    <property type="entry name" value="PROTEIN FECR"/>
    <property type="match status" value="1"/>
</dbReference>
<reference evidence="4 5" key="1">
    <citation type="submission" date="2023-04" db="EMBL/GenBank/DDBJ databases">
        <title>Luteimonas endophyticus RD2P54.</title>
        <authorList>
            <person name="Sun J.-Q."/>
        </authorList>
    </citation>
    <scope>NUCLEOTIDE SEQUENCE [LARGE SCALE GENOMIC DNA]</scope>
    <source>
        <strain evidence="4 5">RD2P54</strain>
    </source>
</reference>
<evidence type="ECO:0000313" key="5">
    <source>
        <dbReference type="Proteomes" id="UP001156940"/>
    </source>
</evidence>
<dbReference type="Gene3D" id="3.55.50.30">
    <property type="match status" value="1"/>
</dbReference>
<dbReference type="PANTHER" id="PTHR30273">
    <property type="entry name" value="PERIPLASMIC SIGNAL SENSOR AND SIGMA FACTOR ACTIVATOR FECR-RELATED"/>
    <property type="match status" value="1"/>
</dbReference>
<sequence length="336" mass="37238">MNEVHRLPSVQRARREASEWIARLQSDDVTQQEREQFEAWRSAHPRHVVAYDDLMSTWQRFASAGRTVRAVSFGNAMQEASRVKHGRWRALAAAAVTAVLAIGCGWWWQLQQGTAFETGIGEHASIALPDGSRLELNSASKIRVDFTEGARIIRLLEGEAFFTVAHAPERPFWVVADRTWVRAVGTAFNVHRRNDGVRVTVSEGRVKVGSVSTRQTPSDTAMDQVPVSLLGVGQQADLRIAGTSVRALPMPQVEREISWRGGTVYFDDRPLQEVVAEIGRYTPLQIEVGAGAHDLKIGGTFQTNPQGAEALLTMLEDGLELDVQREGGRVHVDSRQ</sequence>
<dbReference type="InterPro" id="IPR032623">
    <property type="entry name" value="FecR_N"/>
</dbReference>
<organism evidence="4 5">
    <name type="scientific">Luteimonas endophytica</name>
    <dbReference type="NCBI Taxonomy" id="3042023"/>
    <lineage>
        <taxon>Bacteria</taxon>
        <taxon>Pseudomonadati</taxon>
        <taxon>Pseudomonadota</taxon>
        <taxon>Gammaproteobacteria</taxon>
        <taxon>Lysobacterales</taxon>
        <taxon>Lysobacteraceae</taxon>
        <taxon>Luteimonas</taxon>
    </lineage>
</organism>
<dbReference type="Pfam" id="PF04773">
    <property type="entry name" value="FecR"/>
    <property type="match status" value="1"/>
</dbReference>
<evidence type="ECO:0000259" key="2">
    <source>
        <dbReference type="Pfam" id="PF04773"/>
    </source>
</evidence>
<dbReference type="EMBL" id="JARXRM010000038">
    <property type="protein sequence ID" value="MDH5823907.1"/>
    <property type="molecule type" value="Genomic_DNA"/>
</dbReference>
<evidence type="ECO:0000256" key="1">
    <source>
        <dbReference type="SAM" id="Phobius"/>
    </source>
</evidence>
<dbReference type="InterPro" id="IPR012373">
    <property type="entry name" value="Ferrdict_sens_TM"/>
</dbReference>
<keyword evidence="5" id="KW-1185">Reference proteome</keyword>
<protein>
    <submittedName>
        <fullName evidence="4">FecR domain-containing protein</fullName>
    </submittedName>
</protein>
<evidence type="ECO:0000313" key="4">
    <source>
        <dbReference type="EMBL" id="MDH5823907.1"/>
    </source>
</evidence>
<dbReference type="InterPro" id="IPR006860">
    <property type="entry name" value="FecR"/>
</dbReference>
<feature type="domain" description="FecR N-terminal" evidence="3">
    <location>
        <begin position="15"/>
        <end position="54"/>
    </location>
</feature>
<comment type="caution">
    <text evidence="4">The sequence shown here is derived from an EMBL/GenBank/DDBJ whole genome shotgun (WGS) entry which is preliminary data.</text>
</comment>
<dbReference type="Proteomes" id="UP001156940">
    <property type="component" value="Unassembled WGS sequence"/>
</dbReference>
<dbReference type="Pfam" id="PF16220">
    <property type="entry name" value="DUF4880"/>
    <property type="match status" value="1"/>
</dbReference>
<dbReference type="PIRSF" id="PIRSF018266">
    <property type="entry name" value="FecR"/>
    <property type="match status" value="1"/>
</dbReference>